<evidence type="ECO:0000313" key="2">
    <source>
        <dbReference type="Proteomes" id="UP000016927"/>
    </source>
</evidence>
<keyword evidence="2" id="KW-1185">Reference proteome</keyword>
<sequence>MKTKIEKLKLDDVYKFLIWFFNGRKKPNYVNSLNIVKNGNLNFIIITDNIKKRFPYSGFKVKFHDNIDILRLPTVFTRDVHIERHETKFIKYYQRKFITRFYRKTRTAL</sequence>
<dbReference type="EMBL" id="KB908935">
    <property type="protein sequence ID" value="EOB14472.1"/>
    <property type="molecule type" value="Genomic_DNA"/>
</dbReference>
<accession>R0KW92</accession>
<dbReference type="VEuPathDB" id="MicrosporidiaDB:NBO_27g0029"/>
<dbReference type="HOGENOM" id="CLU_2184700_0_0_1"/>
<organism evidence="1 2">
    <name type="scientific">Nosema bombycis (strain CQ1 / CVCC 102059)</name>
    <name type="common">Microsporidian parasite</name>
    <name type="synonym">Pebrine of silkworm</name>
    <dbReference type="NCBI Taxonomy" id="578461"/>
    <lineage>
        <taxon>Eukaryota</taxon>
        <taxon>Fungi</taxon>
        <taxon>Fungi incertae sedis</taxon>
        <taxon>Microsporidia</taxon>
        <taxon>Nosematidae</taxon>
        <taxon>Nosema</taxon>
    </lineage>
</organism>
<gene>
    <name evidence="1" type="ORF">NBO_27g0029</name>
</gene>
<dbReference type="Proteomes" id="UP000016927">
    <property type="component" value="Unassembled WGS sequence"/>
</dbReference>
<reference evidence="1 2" key="1">
    <citation type="journal article" date="2013" name="BMC Genomics">
        <title>Comparative genomics of parasitic silkworm microsporidia reveal an association between genome expansion and host adaptation.</title>
        <authorList>
            <person name="Pan G."/>
            <person name="Xu J."/>
            <person name="Li T."/>
            <person name="Xia Q."/>
            <person name="Liu S.L."/>
            <person name="Zhang G."/>
            <person name="Li S."/>
            <person name="Li C."/>
            <person name="Liu H."/>
            <person name="Yang L."/>
            <person name="Liu T."/>
            <person name="Zhang X."/>
            <person name="Wu Z."/>
            <person name="Fan W."/>
            <person name="Dang X."/>
            <person name="Xiang H."/>
            <person name="Tao M."/>
            <person name="Li Y."/>
            <person name="Hu J."/>
            <person name="Li Z."/>
            <person name="Lin L."/>
            <person name="Luo J."/>
            <person name="Geng L."/>
            <person name="Wang L."/>
            <person name="Long M."/>
            <person name="Wan Y."/>
            <person name="He N."/>
            <person name="Zhang Z."/>
            <person name="Lu C."/>
            <person name="Keeling P.J."/>
            <person name="Wang J."/>
            <person name="Xiang Z."/>
            <person name="Zhou Z."/>
        </authorList>
    </citation>
    <scope>NUCLEOTIDE SEQUENCE [LARGE SCALE GENOMIC DNA]</scope>
    <source>
        <strain evidence="2">CQ1 / CVCC 102059</strain>
    </source>
</reference>
<name>R0KW92_NOSB1</name>
<dbReference type="AlphaFoldDB" id="R0KW92"/>
<evidence type="ECO:0000313" key="1">
    <source>
        <dbReference type="EMBL" id="EOB14472.1"/>
    </source>
</evidence>
<proteinExistence type="predicted"/>
<protein>
    <submittedName>
        <fullName evidence="1">Uncharacterized protein</fullName>
    </submittedName>
</protein>